<gene>
    <name evidence="11" type="ORF">BD289DRAFT_369357</name>
</gene>
<feature type="coiled-coil region" evidence="8">
    <location>
        <begin position="67"/>
        <end position="94"/>
    </location>
</feature>
<evidence type="ECO:0000313" key="12">
    <source>
        <dbReference type="Proteomes" id="UP000241462"/>
    </source>
</evidence>
<dbReference type="Pfam" id="PF00172">
    <property type="entry name" value="Zn_clus"/>
    <property type="match status" value="1"/>
</dbReference>
<evidence type="ECO:0000256" key="8">
    <source>
        <dbReference type="SAM" id="Coils"/>
    </source>
</evidence>
<sequence length="909" mass="99907">MPGILPMKVIKVGSSSQSRIAQACDRCRSKKIRCDGIRPTCTQCANVGFECRTSDKLSRRAFPRGYTESLEERIRVLEAELRDFKDLLDEKDEKIDMLSKIHGSSRRPSRGPSPITPCAINSPTGDAGSQIEAPTSKEDTFRVQASPLLLGVENSDSYYMGPSSGRGFFEALKRGLQEAGKPCADFNTETFLHMQGCSPLVTKQPHMTLRTPPRLFTDRCVNVYFQEWASLFPILHKPTFLRTYEDWVAEPEKVKSHHKLAQLYLVFGIATLSGEKPDLEQAAVCEQQWQRSLQLVLMDDTMETLQCLVLALTYCQVRTDYKRLQHYKCLAVGLSHRLGLHQSQKRFSFGALTIETRKKLFWALYTLDCFSAATLGLPKLINEEDIHTEYPNDIDDEYVTEKGFQPTLPGESTRISGALALFRASRILSKVLEKIYPAATTHELSLQQMSGLEAELDNWSNNLPQHLKLTFKQDKPSTDITGSRSPLLAIAYYYIRTLIYRPAVGSSLGPKAAPAVMSISESSKHMIQIAELLEERNLSFSICLNKADLILSCGMALLYQCLELKPDSKMMLDNEKMVNTAFNMTARTKATGTHDFQRIASLVVSVNGTSHSLPTPPGQSPEASGAAPLLQKTPSSRTKQKHSAPRGHSQPYSLGRHSSVSETDLLSQQEKLKRLSTARVPPFLDAGQPHIQRRGSRASLDSGRPHAPSIMQRRDQRMSMSQAPLMMRNAGHVQGSSMDFLSFGNGMAQSNAATTSPPPNHGLDLSPAASDPAQPFYASLQRPQKTSSASRGMSVSEWETLLGQMDAGQGNVYDAIYGGPQVPLETPVSSRTAEPVWSADALDLTTFNLGDCNVGPHSSSLSEESLSSASGPDDISPLDFGDFSVGHGGIMTGDAFVIEALAGDASFSL</sequence>
<evidence type="ECO:0000256" key="9">
    <source>
        <dbReference type="SAM" id="MobiDB-lite"/>
    </source>
</evidence>
<protein>
    <submittedName>
        <fullName evidence="11">Fungal-specific transcription factor domain-domain-containing protein</fullName>
    </submittedName>
</protein>
<keyword evidence="3" id="KW-0862">Zinc</keyword>
<evidence type="ECO:0000256" key="3">
    <source>
        <dbReference type="ARBA" id="ARBA00022833"/>
    </source>
</evidence>
<dbReference type="InterPro" id="IPR001138">
    <property type="entry name" value="Zn2Cys6_DnaBD"/>
</dbReference>
<dbReference type="GO" id="GO:0006351">
    <property type="term" value="P:DNA-templated transcription"/>
    <property type="evidence" value="ECO:0007669"/>
    <property type="project" value="InterPro"/>
</dbReference>
<dbReference type="GO" id="GO:0003677">
    <property type="term" value="F:DNA binding"/>
    <property type="evidence" value="ECO:0007669"/>
    <property type="project" value="UniProtKB-KW"/>
</dbReference>
<dbReference type="SUPFAM" id="SSF57701">
    <property type="entry name" value="Zn2/Cys6 DNA-binding domain"/>
    <property type="match status" value="1"/>
</dbReference>
<evidence type="ECO:0000256" key="4">
    <source>
        <dbReference type="ARBA" id="ARBA00023015"/>
    </source>
</evidence>
<dbReference type="STRING" id="2025994.A0A2T3A6S7"/>
<dbReference type="Pfam" id="PF04082">
    <property type="entry name" value="Fungal_trans"/>
    <property type="match status" value="1"/>
</dbReference>
<evidence type="ECO:0000256" key="5">
    <source>
        <dbReference type="ARBA" id="ARBA00023125"/>
    </source>
</evidence>
<dbReference type="Gene3D" id="4.10.240.10">
    <property type="entry name" value="Zn(2)-C6 fungal-type DNA-binding domain"/>
    <property type="match status" value="1"/>
</dbReference>
<dbReference type="InParanoid" id="A0A2T3A6S7"/>
<dbReference type="OrthoDB" id="1924787at2759"/>
<feature type="region of interest" description="Disordered" evidence="9">
    <location>
        <begin position="101"/>
        <end position="137"/>
    </location>
</feature>
<keyword evidence="2" id="KW-0479">Metal-binding</keyword>
<dbReference type="GO" id="GO:0008270">
    <property type="term" value="F:zinc ion binding"/>
    <property type="evidence" value="ECO:0007669"/>
    <property type="project" value="InterPro"/>
</dbReference>
<name>A0A2T3A6S7_9PEZI</name>
<dbReference type="GO" id="GO:0000981">
    <property type="term" value="F:DNA-binding transcription factor activity, RNA polymerase II-specific"/>
    <property type="evidence" value="ECO:0007669"/>
    <property type="project" value="InterPro"/>
</dbReference>
<keyword evidence="6" id="KW-0804">Transcription</keyword>
<evidence type="ECO:0000256" key="7">
    <source>
        <dbReference type="ARBA" id="ARBA00023242"/>
    </source>
</evidence>
<organism evidence="11 12">
    <name type="scientific">Coniella lustricola</name>
    <dbReference type="NCBI Taxonomy" id="2025994"/>
    <lineage>
        <taxon>Eukaryota</taxon>
        <taxon>Fungi</taxon>
        <taxon>Dikarya</taxon>
        <taxon>Ascomycota</taxon>
        <taxon>Pezizomycotina</taxon>
        <taxon>Sordariomycetes</taxon>
        <taxon>Sordariomycetidae</taxon>
        <taxon>Diaporthales</taxon>
        <taxon>Schizoparmaceae</taxon>
        <taxon>Coniella</taxon>
    </lineage>
</organism>
<dbReference type="SMART" id="SM00066">
    <property type="entry name" value="GAL4"/>
    <property type="match status" value="1"/>
</dbReference>
<dbReference type="Proteomes" id="UP000241462">
    <property type="component" value="Unassembled WGS sequence"/>
</dbReference>
<feature type="domain" description="Zn(2)-C6 fungal-type" evidence="10">
    <location>
        <begin position="23"/>
        <end position="53"/>
    </location>
</feature>
<dbReference type="CDD" id="cd00067">
    <property type="entry name" value="GAL4"/>
    <property type="match status" value="1"/>
</dbReference>
<feature type="region of interest" description="Disordered" evidence="9">
    <location>
        <begin position="749"/>
        <end position="774"/>
    </location>
</feature>
<keyword evidence="12" id="KW-1185">Reference proteome</keyword>
<keyword evidence="5" id="KW-0238">DNA-binding</keyword>
<dbReference type="GO" id="GO:0005634">
    <property type="term" value="C:nucleus"/>
    <property type="evidence" value="ECO:0007669"/>
    <property type="project" value="UniProtKB-SubCell"/>
</dbReference>
<dbReference type="EMBL" id="KZ678452">
    <property type="protein sequence ID" value="PSR83922.1"/>
    <property type="molecule type" value="Genomic_DNA"/>
</dbReference>
<dbReference type="AlphaFoldDB" id="A0A2T3A6S7"/>
<comment type="subcellular location">
    <subcellularLocation>
        <location evidence="1">Nucleus</location>
    </subcellularLocation>
</comment>
<evidence type="ECO:0000256" key="2">
    <source>
        <dbReference type="ARBA" id="ARBA00022723"/>
    </source>
</evidence>
<dbReference type="InterPro" id="IPR007219">
    <property type="entry name" value="XnlR_reg_dom"/>
</dbReference>
<keyword evidence="8" id="KW-0175">Coiled coil</keyword>
<dbReference type="FunFam" id="4.10.240.10:FF:000007">
    <property type="entry name" value="C6 transcription factor FacB"/>
    <property type="match status" value="1"/>
</dbReference>
<evidence type="ECO:0000313" key="11">
    <source>
        <dbReference type="EMBL" id="PSR83922.1"/>
    </source>
</evidence>
<evidence type="ECO:0000256" key="1">
    <source>
        <dbReference type="ARBA" id="ARBA00004123"/>
    </source>
</evidence>
<dbReference type="PROSITE" id="PS00463">
    <property type="entry name" value="ZN2_CY6_FUNGAL_1"/>
    <property type="match status" value="1"/>
</dbReference>
<accession>A0A2T3A6S7</accession>
<keyword evidence="4" id="KW-0805">Transcription regulation</keyword>
<proteinExistence type="predicted"/>
<dbReference type="CDD" id="cd15485">
    <property type="entry name" value="ZIP_Cat8"/>
    <property type="match status" value="1"/>
</dbReference>
<dbReference type="SMART" id="SM00906">
    <property type="entry name" value="Fungal_trans"/>
    <property type="match status" value="1"/>
</dbReference>
<reference evidence="11 12" key="1">
    <citation type="journal article" date="2018" name="Mycol. Prog.">
        <title>Coniella lustricola, a new species from submerged detritus.</title>
        <authorList>
            <person name="Raudabaugh D.B."/>
            <person name="Iturriaga T."/>
            <person name="Carver A."/>
            <person name="Mondo S."/>
            <person name="Pangilinan J."/>
            <person name="Lipzen A."/>
            <person name="He G."/>
            <person name="Amirebrahimi M."/>
            <person name="Grigoriev I.V."/>
            <person name="Miller A.N."/>
        </authorList>
    </citation>
    <scope>NUCLEOTIDE SEQUENCE [LARGE SCALE GENOMIC DNA]</scope>
    <source>
        <strain evidence="11 12">B22-T-1</strain>
    </source>
</reference>
<evidence type="ECO:0000259" key="10">
    <source>
        <dbReference type="PROSITE" id="PS50048"/>
    </source>
</evidence>
<dbReference type="CDD" id="cd12148">
    <property type="entry name" value="fungal_TF_MHR"/>
    <property type="match status" value="1"/>
</dbReference>
<keyword evidence="7" id="KW-0539">Nucleus</keyword>
<dbReference type="InterPro" id="IPR050987">
    <property type="entry name" value="AtrR-like"/>
</dbReference>
<dbReference type="PANTHER" id="PTHR46910">
    <property type="entry name" value="TRANSCRIPTION FACTOR PDR1"/>
    <property type="match status" value="1"/>
</dbReference>
<feature type="region of interest" description="Disordered" evidence="9">
    <location>
        <begin position="608"/>
        <end position="714"/>
    </location>
</feature>
<dbReference type="PANTHER" id="PTHR46910:SF12">
    <property type="entry name" value="REGULATORY PROTEIN CAT8"/>
    <property type="match status" value="1"/>
</dbReference>
<evidence type="ECO:0000256" key="6">
    <source>
        <dbReference type="ARBA" id="ARBA00023163"/>
    </source>
</evidence>
<dbReference type="InterPro" id="IPR036864">
    <property type="entry name" value="Zn2-C6_fun-type_DNA-bd_sf"/>
</dbReference>
<feature type="compositionally biased region" description="Polar residues" evidence="9">
    <location>
        <begin position="650"/>
        <end position="669"/>
    </location>
</feature>
<dbReference type="PROSITE" id="PS50048">
    <property type="entry name" value="ZN2_CY6_FUNGAL_2"/>
    <property type="match status" value="1"/>
</dbReference>